<reference evidence="1" key="1">
    <citation type="submission" date="2018-05" db="EMBL/GenBank/DDBJ databases">
        <authorList>
            <person name="Lanie J.A."/>
            <person name="Ng W.-L."/>
            <person name="Kazmierczak K.M."/>
            <person name="Andrzejewski T.M."/>
            <person name="Davidsen T.M."/>
            <person name="Wayne K.J."/>
            <person name="Tettelin H."/>
            <person name="Glass J.I."/>
            <person name="Rusch D."/>
            <person name="Podicherti R."/>
            <person name="Tsui H.-C.T."/>
            <person name="Winkler M.E."/>
        </authorList>
    </citation>
    <scope>NUCLEOTIDE SEQUENCE</scope>
</reference>
<protein>
    <submittedName>
        <fullName evidence="1">Uncharacterized protein</fullName>
    </submittedName>
</protein>
<name>A0A382VVY0_9ZZZZ</name>
<sequence>LIEQNLCRTRIMKTRPKTCYLWHKDPRKRYHIPVKTNEHCFLLSERDGRIHLPATGEGYIVDTTQFHTQVNASREERIHIVGTFK</sequence>
<proteinExistence type="predicted"/>
<dbReference type="AlphaFoldDB" id="A0A382VVY0"/>
<feature type="non-terminal residue" evidence="1">
    <location>
        <position position="1"/>
    </location>
</feature>
<dbReference type="InterPro" id="IPR027443">
    <property type="entry name" value="IPNS-like_sf"/>
</dbReference>
<dbReference type="EMBL" id="UINC01155057">
    <property type="protein sequence ID" value="SVD50682.1"/>
    <property type="molecule type" value="Genomic_DNA"/>
</dbReference>
<dbReference type="Gene3D" id="2.60.120.330">
    <property type="entry name" value="B-lactam Antibiotic, Isopenicillin N Synthase, Chain"/>
    <property type="match status" value="1"/>
</dbReference>
<accession>A0A382VVY0</accession>
<dbReference type="SUPFAM" id="SSF51197">
    <property type="entry name" value="Clavaminate synthase-like"/>
    <property type="match status" value="1"/>
</dbReference>
<gene>
    <name evidence="1" type="ORF">METZ01_LOCUS403536</name>
</gene>
<organism evidence="1">
    <name type="scientific">marine metagenome</name>
    <dbReference type="NCBI Taxonomy" id="408172"/>
    <lineage>
        <taxon>unclassified sequences</taxon>
        <taxon>metagenomes</taxon>
        <taxon>ecological metagenomes</taxon>
    </lineage>
</organism>
<evidence type="ECO:0000313" key="1">
    <source>
        <dbReference type="EMBL" id="SVD50682.1"/>
    </source>
</evidence>